<evidence type="ECO:0000313" key="2">
    <source>
        <dbReference type="Proteomes" id="UP000664480"/>
    </source>
</evidence>
<evidence type="ECO:0000313" key="1">
    <source>
        <dbReference type="EMBL" id="MBN7814975.1"/>
    </source>
</evidence>
<sequence>MKTVFTFVVALFLSTLVSCSEEEEPRSPIIGTWEERNYSSFSDIWFVNNYNFKNDSIFNLVATVRETENGEDLGYRYITTGKYSVEGNIFHYYYSDALIYFKGSSETIYGKKEDLKPGIMDFFRVPKGEITFADDFSKFTFQENCWQMSDSEDCMEFPLQTFIRVD</sequence>
<reference evidence="1 2" key="1">
    <citation type="submission" date="2021-03" db="EMBL/GenBank/DDBJ databases">
        <title>novel species isolated from a fishpond in China.</title>
        <authorList>
            <person name="Lu H."/>
            <person name="Cai Z."/>
        </authorList>
    </citation>
    <scope>NUCLEOTIDE SEQUENCE [LARGE SCALE GENOMIC DNA]</scope>
    <source>
        <strain evidence="1 2">YJ13C</strain>
    </source>
</reference>
<name>A0ABS3CFI6_9BACT</name>
<organism evidence="1 2">
    <name type="scientific">Algoriphagus pacificus</name>
    <dbReference type="NCBI Taxonomy" id="2811234"/>
    <lineage>
        <taxon>Bacteria</taxon>
        <taxon>Pseudomonadati</taxon>
        <taxon>Bacteroidota</taxon>
        <taxon>Cytophagia</taxon>
        <taxon>Cytophagales</taxon>
        <taxon>Cyclobacteriaceae</taxon>
        <taxon>Algoriphagus</taxon>
    </lineage>
</organism>
<dbReference type="EMBL" id="JAFKCU010000001">
    <property type="protein sequence ID" value="MBN7814975.1"/>
    <property type="molecule type" value="Genomic_DNA"/>
</dbReference>
<gene>
    <name evidence="1" type="ORF">J0A69_06020</name>
</gene>
<keyword evidence="2" id="KW-1185">Reference proteome</keyword>
<dbReference type="PROSITE" id="PS51257">
    <property type="entry name" value="PROKAR_LIPOPROTEIN"/>
    <property type="match status" value="1"/>
</dbReference>
<comment type="caution">
    <text evidence="1">The sequence shown here is derived from an EMBL/GenBank/DDBJ whole genome shotgun (WGS) entry which is preliminary data.</text>
</comment>
<dbReference type="RefSeq" id="WP_206585613.1">
    <property type="nucleotide sequence ID" value="NZ_JAFKCU010000001.1"/>
</dbReference>
<evidence type="ECO:0008006" key="3">
    <source>
        <dbReference type="Google" id="ProtNLM"/>
    </source>
</evidence>
<protein>
    <recommendedName>
        <fullName evidence="3">Lipocalin-like domain-containing protein</fullName>
    </recommendedName>
</protein>
<proteinExistence type="predicted"/>
<accession>A0ABS3CFI6</accession>
<dbReference type="Proteomes" id="UP000664480">
    <property type="component" value="Unassembled WGS sequence"/>
</dbReference>